<reference evidence="1 2" key="1">
    <citation type="submission" date="2023-09" db="EMBL/GenBank/DDBJ databases">
        <authorList>
            <person name="Wang M."/>
        </authorList>
    </citation>
    <scope>NUCLEOTIDE SEQUENCE [LARGE SCALE GENOMIC DNA]</scope>
    <source>
        <strain evidence="1">GT-2023</strain>
        <tissue evidence="1">Liver</tissue>
    </source>
</reference>
<accession>A0ABR3L1A6</accession>
<keyword evidence="2" id="KW-1185">Reference proteome</keyword>
<organism evidence="1 2">
    <name type="scientific">Cirrhinus molitorella</name>
    <name type="common">mud carp</name>
    <dbReference type="NCBI Taxonomy" id="172907"/>
    <lineage>
        <taxon>Eukaryota</taxon>
        <taxon>Metazoa</taxon>
        <taxon>Chordata</taxon>
        <taxon>Craniata</taxon>
        <taxon>Vertebrata</taxon>
        <taxon>Euteleostomi</taxon>
        <taxon>Actinopterygii</taxon>
        <taxon>Neopterygii</taxon>
        <taxon>Teleostei</taxon>
        <taxon>Ostariophysi</taxon>
        <taxon>Cypriniformes</taxon>
        <taxon>Cyprinidae</taxon>
        <taxon>Labeoninae</taxon>
        <taxon>Labeonini</taxon>
        <taxon>Cirrhinus</taxon>
    </lineage>
</organism>
<dbReference type="EMBL" id="JAYMGO010000152">
    <property type="protein sequence ID" value="KAL1246696.1"/>
    <property type="molecule type" value="Genomic_DNA"/>
</dbReference>
<protein>
    <submittedName>
        <fullName evidence="1">Uncharacterized protein</fullName>
    </submittedName>
</protein>
<proteinExistence type="predicted"/>
<evidence type="ECO:0000313" key="1">
    <source>
        <dbReference type="EMBL" id="KAL1246696.1"/>
    </source>
</evidence>
<name>A0ABR3L1A6_9TELE</name>
<gene>
    <name evidence="1" type="ORF">QQF64_034374</name>
</gene>
<dbReference type="Proteomes" id="UP001558613">
    <property type="component" value="Unassembled WGS sequence"/>
</dbReference>
<sequence>MNGYAELWSFVEKLLLLSHGQATVERGFSINKEVEMCNMNEDTIVSQRLICDYVRMCGGVVKVPLTKELLNECASARKQYRIFLEDERKKKEEKRG</sequence>
<comment type="caution">
    <text evidence="1">The sequence shown here is derived from an EMBL/GenBank/DDBJ whole genome shotgun (WGS) entry which is preliminary data.</text>
</comment>
<evidence type="ECO:0000313" key="2">
    <source>
        <dbReference type="Proteomes" id="UP001558613"/>
    </source>
</evidence>